<reference evidence="9 10" key="1">
    <citation type="submission" date="2023-12" db="EMBL/GenBank/DDBJ databases">
        <title>A high-quality genome assembly for Dillenia turbinata (Dilleniales).</title>
        <authorList>
            <person name="Chanderbali A."/>
        </authorList>
    </citation>
    <scope>NUCLEOTIDE SEQUENCE [LARGE SCALE GENOMIC DNA]</scope>
    <source>
        <strain evidence="9">LSX21</strain>
        <tissue evidence="9">Leaf</tissue>
    </source>
</reference>
<keyword evidence="2 7" id="KW-0690">Ribosome biogenesis</keyword>
<keyword evidence="5 7" id="KW-0687">Ribonucleoprotein</keyword>
<feature type="compositionally biased region" description="Acidic residues" evidence="8">
    <location>
        <begin position="210"/>
        <end position="236"/>
    </location>
</feature>
<comment type="similarity">
    <text evidence="6 7">Belongs to the MPP10 family.</text>
</comment>
<dbReference type="PANTHER" id="PTHR17039:SF0">
    <property type="entry name" value="U3 SMALL NUCLEOLAR RIBONUCLEOPROTEIN PROTEIN MPP10"/>
    <property type="match status" value="1"/>
</dbReference>
<feature type="region of interest" description="Disordered" evidence="8">
    <location>
        <begin position="575"/>
        <end position="624"/>
    </location>
</feature>
<feature type="region of interest" description="Disordered" evidence="8">
    <location>
        <begin position="189"/>
        <end position="243"/>
    </location>
</feature>
<comment type="function">
    <text evidence="7">Involved in nucleolar processing of pre-18S ribosomal RNA.</text>
</comment>
<evidence type="ECO:0000256" key="7">
    <source>
        <dbReference type="PIRNR" id="PIRNR017300"/>
    </source>
</evidence>
<feature type="region of interest" description="Disordered" evidence="8">
    <location>
        <begin position="113"/>
        <end position="168"/>
    </location>
</feature>
<protein>
    <recommendedName>
        <fullName evidence="7">U3 small nucleolar ribonucleoprotein protein MPP10</fullName>
    </recommendedName>
</protein>
<keyword evidence="3 7" id="KW-0698">rRNA processing</keyword>
<proteinExistence type="inferred from homology"/>
<accession>A0AAN8V159</accession>
<name>A0AAN8V159_9MAGN</name>
<keyword evidence="10" id="KW-1185">Reference proteome</keyword>
<evidence type="ECO:0000256" key="2">
    <source>
        <dbReference type="ARBA" id="ARBA00022517"/>
    </source>
</evidence>
<evidence type="ECO:0000256" key="5">
    <source>
        <dbReference type="ARBA" id="ARBA00023274"/>
    </source>
</evidence>
<comment type="subcellular location">
    <subcellularLocation>
        <location evidence="1 7">Nucleus</location>
        <location evidence="1 7">Nucleolus</location>
    </subcellularLocation>
</comment>
<evidence type="ECO:0000256" key="1">
    <source>
        <dbReference type="ARBA" id="ARBA00004604"/>
    </source>
</evidence>
<comment type="caution">
    <text evidence="9">The sequence shown here is derived from an EMBL/GenBank/DDBJ whole genome shotgun (WGS) entry which is preliminary data.</text>
</comment>
<dbReference type="AlphaFoldDB" id="A0AAN8V159"/>
<feature type="compositionally biased region" description="Basic and acidic residues" evidence="8">
    <location>
        <begin position="337"/>
        <end position="358"/>
    </location>
</feature>
<dbReference type="PIRSF" id="PIRSF017300">
    <property type="entry name" value="snoRNP_Mpp10"/>
    <property type="match status" value="1"/>
</dbReference>
<feature type="compositionally biased region" description="Basic and acidic residues" evidence="8">
    <location>
        <begin position="189"/>
        <end position="199"/>
    </location>
</feature>
<evidence type="ECO:0000256" key="4">
    <source>
        <dbReference type="ARBA" id="ARBA00023242"/>
    </source>
</evidence>
<evidence type="ECO:0000313" key="10">
    <source>
        <dbReference type="Proteomes" id="UP001370490"/>
    </source>
</evidence>
<feature type="region of interest" description="Disordered" evidence="8">
    <location>
        <begin position="310"/>
        <end position="358"/>
    </location>
</feature>
<feature type="compositionally biased region" description="Basic residues" evidence="8">
    <location>
        <begin position="589"/>
        <end position="599"/>
    </location>
</feature>
<sequence>MSNSNPNNGGLEALHRLKSTEPPLFLAPSPDLSQAARLASQYVFSLLQPHCPKSPFDNLLVDGFDAEQIWQQIDIQSQPLVSSLRRELNKFEKNPELVSKGFDRFKVEKKTQERKIEEQFDEMDEDEDGDGDKMDDLDDDEEMDGLDEAEDDDDEEEEEKEGEVAGIEDRFLKVKELEEFLEDGEAREYGLEKEKGNRKVDKKKKNKGSDEEDEEEEEQDEDDDDDDDDEEDEDEEVTKSSWSILNESIHEYGFYSYFSVMVCTQLYSTKPQPQLKLLEFTDLGDLGLSDEDDEGLDKLGNASYEDFFGSRKKKGSKHKSKPIEESEDSDFGNDEGFGSKHEEILSTHERERMRRQSEIEQMEKANLEPKTWTMQGEVTAAKRPKNSALEVDLDFEHNIRPAPVITEEVTATLEEIIQKRILEGRFDDVQKPATLPSKAPREYKEMDENKSKKGLAEVYEVSGLLSTISFCDGVPCPVHFQMSIPCSKEEYVQKTDPASAPLTFSDEQKKEASMLFKRLCLKLDALSHFHFAPKPVIEDMSIQANVPALAMEEIAPVAISDAAMLAPEEVFSGKGDIKEEAELTQEERKRRRANKKRKFKAESAKRMANKAQTTIVNRHEAKDE</sequence>
<dbReference type="GO" id="GO:0005732">
    <property type="term" value="C:sno(s)RNA-containing ribonucleoprotein complex"/>
    <property type="evidence" value="ECO:0007669"/>
    <property type="project" value="UniProtKB-UniRule"/>
</dbReference>
<feature type="compositionally biased region" description="Acidic residues" evidence="8">
    <location>
        <begin position="119"/>
        <end position="161"/>
    </location>
</feature>
<dbReference type="InterPro" id="IPR012173">
    <property type="entry name" value="Mpp10"/>
</dbReference>
<evidence type="ECO:0000313" key="9">
    <source>
        <dbReference type="EMBL" id="KAK6920692.1"/>
    </source>
</evidence>
<dbReference type="Proteomes" id="UP001370490">
    <property type="component" value="Unassembled WGS sequence"/>
</dbReference>
<gene>
    <name evidence="9" type="ORF">RJ641_014370</name>
</gene>
<evidence type="ECO:0000256" key="6">
    <source>
        <dbReference type="ARBA" id="ARBA00029455"/>
    </source>
</evidence>
<dbReference type="PANTHER" id="PTHR17039">
    <property type="entry name" value="U3 SMALL NUCLEOLAR RIBONUCLEOPROTEIN PROTEIN MPP10"/>
    <property type="match status" value="1"/>
</dbReference>
<dbReference type="EMBL" id="JBAMMX010000020">
    <property type="protein sequence ID" value="KAK6920692.1"/>
    <property type="molecule type" value="Genomic_DNA"/>
</dbReference>
<feature type="compositionally biased region" description="Basic residues" evidence="8">
    <location>
        <begin position="310"/>
        <end position="320"/>
    </location>
</feature>
<dbReference type="GO" id="GO:0032040">
    <property type="term" value="C:small-subunit processome"/>
    <property type="evidence" value="ECO:0007669"/>
    <property type="project" value="TreeGrafter"/>
</dbReference>
<feature type="compositionally biased region" description="Basic and acidic residues" evidence="8">
    <location>
        <begin position="575"/>
        <end position="588"/>
    </location>
</feature>
<keyword evidence="4 7" id="KW-0539">Nucleus</keyword>
<dbReference type="GO" id="GO:0034457">
    <property type="term" value="C:Mpp10 complex"/>
    <property type="evidence" value="ECO:0007669"/>
    <property type="project" value="UniProtKB-UniRule"/>
</dbReference>
<evidence type="ECO:0000256" key="8">
    <source>
        <dbReference type="SAM" id="MobiDB-lite"/>
    </source>
</evidence>
<organism evidence="9 10">
    <name type="scientific">Dillenia turbinata</name>
    <dbReference type="NCBI Taxonomy" id="194707"/>
    <lineage>
        <taxon>Eukaryota</taxon>
        <taxon>Viridiplantae</taxon>
        <taxon>Streptophyta</taxon>
        <taxon>Embryophyta</taxon>
        <taxon>Tracheophyta</taxon>
        <taxon>Spermatophyta</taxon>
        <taxon>Magnoliopsida</taxon>
        <taxon>eudicotyledons</taxon>
        <taxon>Gunneridae</taxon>
        <taxon>Pentapetalae</taxon>
        <taxon>Dilleniales</taxon>
        <taxon>Dilleniaceae</taxon>
        <taxon>Dillenia</taxon>
    </lineage>
</organism>
<dbReference type="Pfam" id="PF04006">
    <property type="entry name" value="Mpp10"/>
    <property type="match status" value="2"/>
</dbReference>
<dbReference type="GO" id="GO:0006364">
    <property type="term" value="P:rRNA processing"/>
    <property type="evidence" value="ECO:0007669"/>
    <property type="project" value="UniProtKB-KW"/>
</dbReference>
<evidence type="ECO:0000256" key="3">
    <source>
        <dbReference type="ARBA" id="ARBA00022552"/>
    </source>
</evidence>